<protein>
    <submittedName>
        <fullName evidence="2">Uncharacterized protein</fullName>
    </submittedName>
</protein>
<feature type="region of interest" description="Disordered" evidence="1">
    <location>
        <begin position="179"/>
        <end position="210"/>
    </location>
</feature>
<name>A0AAN7HGF1_9PEZI</name>
<accession>A0AAN7HGF1</accession>
<comment type="caution">
    <text evidence="2">The sequence shown here is derived from an EMBL/GenBank/DDBJ whole genome shotgun (WGS) entry which is preliminary data.</text>
</comment>
<feature type="compositionally biased region" description="Low complexity" evidence="1">
    <location>
        <begin position="181"/>
        <end position="192"/>
    </location>
</feature>
<proteinExistence type="predicted"/>
<reference evidence="2" key="1">
    <citation type="journal article" date="2023" name="Mol. Phylogenet. Evol.">
        <title>Genome-scale phylogeny and comparative genomics of the fungal order Sordariales.</title>
        <authorList>
            <person name="Hensen N."/>
            <person name="Bonometti L."/>
            <person name="Westerberg I."/>
            <person name="Brannstrom I.O."/>
            <person name="Guillou S."/>
            <person name="Cros-Aarteil S."/>
            <person name="Calhoun S."/>
            <person name="Haridas S."/>
            <person name="Kuo A."/>
            <person name="Mondo S."/>
            <person name="Pangilinan J."/>
            <person name="Riley R."/>
            <person name="LaButti K."/>
            <person name="Andreopoulos B."/>
            <person name="Lipzen A."/>
            <person name="Chen C."/>
            <person name="Yan M."/>
            <person name="Daum C."/>
            <person name="Ng V."/>
            <person name="Clum A."/>
            <person name="Steindorff A."/>
            <person name="Ohm R.A."/>
            <person name="Martin F."/>
            <person name="Silar P."/>
            <person name="Natvig D.O."/>
            <person name="Lalanne C."/>
            <person name="Gautier V."/>
            <person name="Ament-Velasquez S.L."/>
            <person name="Kruys A."/>
            <person name="Hutchinson M.I."/>
            <person name="Powell A.J."/>
            <person name="Barry K."/>
            <person name="Miller A.N."/>
            <person name="Grigoriev I.V."/>
            <person name="Debuchy R."/>
            <person name="Gladieux P."/>
            <person name="Hiltunen Thoren M."/>
            <person name="Johannesson H."/>
        </authorList>
    </citation>
    <scope>NUCLEOTIDE SEQUENCE</scope>
    <source>
        <strain evidence="2">CBS 359.72</strain>
    </source>
</reference>
<dbReference type="Proteomes" id="UP001303647">
    <property type="component" value="Unassembled WGS sequence"/>
</dbReference>
<reference evidence="2" key="2">
    <citation type="submission" date="2023-05" db="EMBL/GenBank/DDBJ databases">
        <authorList>
            <consortium name="Lawrence Berkeley National Laboratory"/>
            <person name="Steindorff A."/>
            <person name="Hensen N."/>
            <person name="Bonometti L."/>
            <person name="Westerberg I."/>
            <person name="Brannstrom I.O."/>
            <person name="Guillou S."/>
            <person name="Cros-Aarteil S."/>
            <person name="Calhoun S."/>
            <person name="Haridas S."/>
            <person name="Kuo A."/>
            <person name="Mondo S."/>
            <person name="Pangilinan J."/>
            <person name="Riley R."/>
            <person name="Labutti K."/>
            <person name="Andreopoulos B."/>
            <person name="Lipzen A."/>
            <person name="Chen C."/>
            <person name="Yanf M."/>
            <person name="Daum C."/>
            <person name="Ng V."/>
            <person name="Clum A."/>
            <person name="Ohm R."/>
            <person name="Martin F."/>
            <person name="Silar P."/>
            <person name="Natvig D."/>
            <person name="Lalanne C."/>
            <person name="Gautier V."/>
            <person name="Ament-Velasquez S.L."/>
            <person name="Kruys A."/>
            <person name="Hutchinson M.I."/>
            <person name="Powell A.J."/>
            <person name="Barry K."/>
            <person name="Miller A.N."/>
            <person name="Grigoriev I.V."/>
            <person name="Debuchy R."/>
            <person name="Gladieux P."/>
            <person name="Thoren M.H."/>
            <person name="Johannesson H."/>
        </authorList>
    </citation>
    <scope>NUCLEOTIDE SEQUENCE</scope>
    <source>
        <strain evidence="2">CBS 359.72</strain>
    </source>
</reference>
<sequence>MAYYKPNGYMQYETIRDCYEQLNTDSLENLVGNMWNNILREYFFNREGFQLEVQPRSAPGKTKNSNDVTICYIKNGTQKHLVLIEHERVTLKGSDTIWKDAFEQVTEYMLLTHSKSTEMVEDMFGIVSVGRYSRFYILKSDQITLIDHPVTGGALLEFKKDEMEVVDLLLSIKVQALRTSPAAPQGPAQARPGSRDGTTASHPGSREASH</sequence>
<dbReference type="AlphaFoldDB" id="A0AAN7HGF1"/>
<evidence type="ECO:0000256" key="1">
    <source>
        <dbReference type="SAM" id="MobiDB-lite"/>
    </source>
</evidence>
<organism evidence="2 3">
    <name type="scientific">Corynascus novoguineensis</name>
    <dbReference type="NCBI Taxonomy" id="1126955"/>
    <lineage>
        <taxon>Eukaryota</taxon>
        <taxon>Fungi</taxon>
        <taxon>Dikarya</taxon>
        <taxon>Ascomycota</taxon>
        <taxon>Pezizomycotina</taxon>
        <taxon>Sordariomycetes</taxon>
        <taxon>Sordariomycetidae</taxon>
        <taxon>Sordariales</taxon>
        <taxon>Chaetomiaceae</taxon>
        <taxon>Corynascus</taxon>
    </lineage>
</organism>
<keyword evidence="3" id="KW-1185">Reference proteome</keyword>
<dbReference type="EMBL" id="MU857738">
    <property type="protein sequence ID" value="KAK4244457.1"/>
    <property type="molecule type" value="Genomic_DNA"/>
</dbReference>
<gene>
    <name evidence="2" type="ORF">C7999DRAFT_35201</name>
</gene>
<evidence type="ECO:0000313" key="2">
    <source>
        <dbReference type="EMBL" id="KAK4244457.1"/>
    </source>
</evidence>
<evidence type="ECO:0000313" key="3">
    <source>
        <dbReference type="Proteomes" id="UP001303647"/>
    </source>
</evidence>